<gene>
    <name evidence="2" type="ORF">A2627_01210</name>
</gene>
<dbReference type="AlphaFoldDB" id="A0A1F7YH44"/>
<dbReference type="InterPro" id="IPR011583">
    <property type="entry name" value="Chitinase_II/V-like_cat"/>
</dbReference>
<dbReference type="PANTHER" id="PTHR46066">
    <property type="entry name" value="CHITINASE DOMAIN-CONTAINING PROTEIN 1 FAMILY MEMBER"/>
    <property type="match status" value="1"/>
</dbReference>
<dbReference type="PANTHER" id="PTHR46066:SF2">
    <property type="entry name" value="CHITINASE DOMAIN-CONTAINING PROTEIN 1"/>
    <property type="match status" value="1"/>
</dbReference>
<dbReference type="Gene3D" id="3.10.50.10">
    <property type="match status" value="1"/>
</dbReference>
<dbReference type="SUPFAM" id="SSF51445">
    <property type="entry name" value="(Trans)glycosidases"/>
    <property type="match status" value="1"/>
</dbReference>
<comment type="caution">
    <text evidence="2">The sequence shown here is derived from an EMBL/GenBank/DDBJ whole genome shotgun (WGS) entry which is preliminary data.</text>
</comment>
<name>A0A1F7YH44_9BACT</name>
<evidence type="ECO:0000313" key="3">
    <source>
        <dbReference type="Proteomes" id="UP000178851"/>
    </source>
</evidence>
<evidence type="ECO:0000313" key="2">
    <source>
        <dbReference type="EMBL" id="OGM26623.1"/>
    </source>
</evidence>
<dbReference type="Pfam" id="PF00704">
    <property type="entry name" value="Glyco_hydro_18"/>
    <property type="match status" value="1"/>
</dbReference>
<reference evidence="2 3" key="1">
    <citation type="journal article" date="2016" name="Nat. Commun.">
        <title>Thousands of microbial genomes shed light on interconnected biogeochemical processes in an aquifer system.</title>
        <authorList>
            <person name="Anantharaman K."/>
            <person name="Brown C.T."/>
            <person name="Hug L.A."/>
            <person name="Sharon I."/>
            <person name="Castelle C.J."/>
            <person name="Probst A.J."/>
            <person name="Thomas B.C."/>
            <person name="Singh A."/>
            <person name="Wilkins M.J."/>
            <person name="Karaoz U."/>
            <person name="Brodie E.L."/>
            <person name="Williams K.H."/>
            <person name="Hubbard S.S."/>
            <person name="Banfield J.F."/>
        </authorList>
    </citation>
    <scope>NUCLEOTIDE SEQUENCE [LARGE SCALE GENOMIC DNA]</scope>
</reference>
<feature type="domain" description="GH18" evidence="1">
    <location>
        <begin position="52"/>
        <end position="395"/>
    </location>
</feature>
<protein>
    <recommendedName>
        <fullName evidence="1">GH18 domain-containing protein</fullName>
    </recommendedName>
</protein>
<sequence length="395" mass="44400">MIKKVLKALIVLAGFTAGFSLIYLLKTYFQPINPTTTVSKSAIENKNKIFKKEIIGFLPYWLINKAKDDYSKYITDLTYFGLTLDTDGTILKLTNPRENEPGWYTLKSGKLNNVFDFYKKKKIALSLLIFAGSNKLIETLIEDPVQNSKNMVNDLVPILQEYGFSGLNLDIEYTKEASNEARARFTEFATGVKNGLKENGVNSLTIDVTGYDIVKNNLINIKEVSEIADRILIMAYDFHFPGSFVTGPIGPLWGAGSIAEYDTETAVREALRIMPSEKIILGLPLYGYEWETIGREPRFAVIPNTGVLASGRRVEEIINSCQGCTRQSDTDAQESYLIYKNDKTGTYHQIFYPDRQSTLAKTNFAKIRNLGGVALWALGYEDSTILDPLKDYSIK</sequence>
<proteinExistence type="predicted"/>
<evidence type="ECO:0000259" key="1">
    <source>
        <dbReference type="PROSITE" id="PS51910"/>
    </source>
</evidence>
<accession>A0A1F7YH44</accession>
<dbReference type="Proteomes" id="UP000178851">
    <property type="component" value="Unassembled WGS sequence"/>
</dbReference>
<dbReference type="EMBL" id="MGGI01000012">
    <property type="protein sequence ID" value="OGM26623.1"/>
    <property type="molecule type" value="Genomic_DNA"/>
</dbReference>
<organism evidence="2 3">
    <name type="scientific">Candidatus Woesebacteria bacterium RIFCSPHIGHO2_01_FULL_39_28</name>
    <dbReference type="NCBI Taxonomy" id="1802496"/>
    <lineage>
        <taxon>Bacteria</taxon>
        <taxon>Candidatus Woeseibacteriota</taxon>
    </lineage>
</organism>
<dbReference type="InterPro" id="IPR001223">
    <property type="entry name" value="Glyco_hydro18_cat"/>
</dbReference>
<dbReference type="GO" id="GO:0008061">
    <property type="term" value="F:chitin binding"/>
    <property type="evidence" value="ECO:0007669"/>
    <property type="project" value="InterPro"/>
</dbReference>
<dbReference type="SMART" id="SM00636">
    <property type="entry name" value="Glyco_18"/>
    <property type="match status" value="1"/>
</dbReference>
<dbReference type="InterPro" id="IPR029070">
    <property type="entry name" value="Chitinase_insertion_sf"/>
</dbReference>
<dbReference type="PROSITE" id="PS51910">
    <property type="entry name" value="GH18_2"/>
    <property type="match status" value="1"/>
</dbReference>
<dbReference type="Gene3D" id="3.20.20.80">
    <property type="entry name" value="Glycosidases"/>
    <property type="match status" value="1"/>
</dbReference>
<dbReference type="InterPro" id="IPR017853">
    <property type="entry name" value="GH"/>
</dbReference>
<dbReference type="GO" id="GO:0005975">
    <property type="term" value="P:carbohydrate metabolic process"/>
    <property type="evidence" value="ECO:0007669"/>
    <property type="project" value="InterPro"/>
</dbReference>